<dbReference type="Proteomes" id="UP000184356">
    <property type="component" value="Unassembled WGS sequence"/>
</dbReference>
<dbReference type="RefSeq" id="XP_040704334.1">
    <property type="nucleotide sequence ID" value="XM_040850738.1"/>
</dbReference>
<organism evidence="2 3">
    <name type="scientific">Aspergillus sydowii CBS 593.65</name>
    <dbReference type="NCBI Taxonomy" id="1036612"/>
    <lineage>
        <taxon>Eukaryota</taxon>
        <taxon>Fungi</taxon>
        <taxon>Dikarya</taxon>
        <taxon>Ascomycota</taxon>
        <taxon>Pezizomycotina</taxon>
        <taxon>Eurotiomycetes</taxon>
        <taxon>Eurotiomycetidae</taxon>
        <taxon>Eurotiales</taxon>
        <taxon>Aspergillaceae</taxon>
        <taxon>Aspergillus</taxon>
        <taxon>Aspergillus subgen. Nidulantes</taxon>
    </lineage>
</organism>
<proteinExistence type="predicted"/>
<evidence type="ECO:0000256" key="1">
    <source>
        <dbReference type="SAM" id="SignalP"/>
    </source>
</evidence>
<dbReference type="EMBL" id="KV878584">
    <property type="protein sequence ID" value="OJJ60528.1"/>
    <property type="molecule type" value="Genomic_DNA"/>
</dbReference>
<evidence type="ECO:0000313" key="2">
    <source>
        <dbReference type="EMBL" id="OJJ60528.1"/>
    </source>
</evidence>
<protein>
    <recommendedName>
        <fullName evidence="4">Secreted protein</fullName>
    </recommendedName>
</protein>
<sequence>MRQRLALFCTAAFCGASTLPLISAHLCPLGAIRISSTILISPTQGSPASLDHLIPYYPYHLTIALPLHNSRFVSVKSPRCTLLLRTTLSCFLLSAVSPVDLDTI</sequence>
<evidence type="ECO:0000313" key="3">
    <source>
        <dbReference type="Proteomes" id="UP000184356"/>
    </source>
</evidence>
<feature type="chain" id="PRO_5013222511" description="Secreted protein" evidence="1">
    <location>
        <begin position="25"/>
        <end position="104"/>
    </location>
</feature>
<keyword evidence="3" id="KW-1185">Reference proteome</keyword>
<dbReference type="VEuPathDB" id="FungiDB:ASPSYDRAFT_738079"/>
<reference evidence="3" key="1">
    <citation type="journal article" date="2017" name="Genome Biol.">
        <title>Comparative genomics reveals high biological diversity and specific adaptations in the industrially and medically important fungal genus Aspergillus.</title>
        <authorList>
            <person name="de Vries R.P."/>
            <person name="Riley R."/>
            <person name="Wiebenga A."/>
            <person name="Aguilar-Osorio G."/>
            <person name="Amillis S."/>
            <person name="Uchima C.A."/>
            <person name="Anderluh G."/>
            <person name="Asadollahi M."/>
            <person name="Askin M."/>
            <person name="Barry K."/>
            <person name="Battaglia E."/>
            <person name="Bayram O."/>
            <person name="Benocci T."/>
            <person name="Braus-Stromeyer S.A."/>
            <person name="Caldana C."/>
            <person name="Canovas D."/>
            <person name="Cerqueira G.C."/>
            <person name="Chen F."/>
            <person name="Chen W."/>
            <person name="Choi C."/>
            <person name="Clum A."/>
            <person name="Dos Santos R.A."/>
            <person name="Damasio A.R."/>
            <person name="Diallinas G."/>
            <person name="Emri T."/>
            <person name="Fekete E."/>
            <person name="Flipphi M."/>
            <person name="Freyberg S."/>
            <person name="Gallo A."/>
            <person name="Gournas C."/>
            <person name="Habgood R."/>
            <person name="Hainaut M."/>
            <person name="Harispe M.L."/>
            <person name="Henrissat B."/>
            <person name="Hilden K.S."/>
            <person name="Hope R."/>
            <person name="Hossain A."/>
            <person name="Karabika E."/>
            <person name="Karaffa L."/>
            <person name="Karanyi Z."/>
            <person name="Krasevec N."/>
            <person name="Kuo A."/>
            <person name="Kusch H."/>
            <person name="LaButti K."/>
            <person name="Lagendijk E.L."/>
            <person name="Lapidus A."/>
            <person name="Levasseur A."/>
            <person name="Lindquist E."/>
            <person name="Lipzen A."/>
            <person name="Logrieco A.F."/>
            <person name="MacCabe A."/>
            <person name="Maekelae M.R."/>
            <person name="Malavazi I."/>
            <person name="Melin P."/>
            <person name="Meyer V."/>
            <person name="Mielnichuk N."/>
            <person name="Miskei M."/>
            <person name="Molnar A.P."/>
            <person name="Mule G."/>
            <person name="Ngan C.Y."/>
            <person name="Orejas M."/>
            <person name="Orosz E."/>
            <person name="Ouedraogo J.P."/>
            <person name="Overkamp K.M."/>
            <person name="Park H.-S."/>
            <person name="Perrone G."/>
            <person name="Piumi F."/>
            <person name="Punt P.J."/>
            <person name="Ram A.F."/>
            <person name="Ramon A."/>
            <person name="Rauscher S."/>
            <person name="Record E."/>
            <person name="Riano-Pachon D.M."/>
            <person name="Robert V."/>
            <person name="Roehrig J."/>
            <person name="Ruller R."/>
            <person name="Salamov A."/>
            <person name="Salih N.S."/>
            <person name="Samson R.A."/>
            <person name="Sandor E."/>
            <person name="Sanguinetti M."/>
            <person name="Schuetze T."/>
            <person name="Sepcic K."/>
            <person name="Shelest E."/>
            <person name="Sherlock G."/>
            <person name="Sophianopoulou V."/>
            <person name="Squina F.M."/>
            <person name="Sun H."/>
            <person name="Susca A."/>
            <person name="Todd R.B."/>
            <person name="Tsang A."/>
            <person name="Unkles S.E."/>
            <person name="van de Wiele N."/>
            <person name="van Rossen-Uffink D."/>
            <person name="Oliveira J.V."/>
            <person name="Vesth T.C."/>
            <person name="Visser J."/>
            <person name="Yu J.-H."/>
            <person name="Zhou M."/>
            <person name="Andersen M.R."/>
            <person name="Archer D.B."/>
            <person name="Baker S.E."/>
            <person name="Benoit I."/>
            <person name="Brakhage A.A."/>
            <person name="Braus G.H."/>
            <person name="Fischer R."/>
            <person name="Frisvad J.C."/>
            <person name="Goldman G.H."/>
            <person name="Houbraken J."/>
            <person name="Oakley B."/>
            <person name="Pocsi I."/>
            <person name="Scazzocchio C."/>
            <person name="Seiboth B."/>
            <person name="vanKuyk P.A."/>
            <person name="Wortman J."/>
            <person name="Dyer P.S."/>
            <person name="Grigoriev I.V."/>
        </authorList>
    </citation>
    <scope>NUCLEOTIDE SEQUENCE [LARGE SCALE GENOMIC DNA]</scope>
    <source>
        <strain evidence="3">CBS 593.65</strain>
    </source>
</reference>
<name>A0A1L9TM85_9EURO</name>
<evidence type="ECO:0008006" key="4">
    <source>
        <dbReference type="Google" id="ProtNLM"/>
    </source>
</evidence>
<keyword evidence="1" id="KW-0732">Signal</keyword>
<gene>
    <name evidence="2" type="ORF">ASPSYDRAFT_738079</name>
</gene>
<dbReference type="AlphaFoldDB" id="A0A1L9TM85"/>
<accession>A0A1L9TM85</accession>
<feature type="signal peptide" evidence="1">
    <location>
        <begin position="1"/>
        <end position="24"/>
    </location>
</feature>
<dbReference type="GeneID" id="63766811"/>